<dbReference type="EMBL" id="JARJCN010000016">
    <property type="protein sequence ID" value="KAJ7093261.1"/>
    <property type="molecule type" value="Genomic_DNA"/>
</dbReference>
<evidence type="ECO:0000313" key="7">
    <source>
        <dbReference type="EMBL" id="KAJ7093261.1"/>
    </source>
</evidence>
<evidence type="ECO:0000256" key="3">
    <source>
        <dbReference type="ARBA" id="ARBA00022490"/>
    </source>
</evidence>
<dbReference type="GO" id="GO:0005856">
    <property type="term" value="C:cytoskeleton"/>
    <property type="evidence" value="ECO:0007669"/>
    <property type="project" value="UniProtKB-SubCell"/>
</dbReference>
<evidence type="ECO:0000313" key="8">
    <source>
        <dbReference type="Proteomes" id="UP001222325"/>
    </source>
</evidence>
<feature type="compositionally biased region" description="Basic and acidic residues" evidence="5">
    <location>
        <begin position="107"/>
        <end position="142"/>
    </location>
</feature>
<evidence type="ECO:0000256" key="5">
    <source>
        <dbReference type="SAM" id="MobiDB-lite"/>
    </source>
</evidence>
<feature type="region of interest" description="Disordered" evidence="5">
    <location>
        <begin position="107"/>
        <end position="167"/>
    </location>
</feature>
<evidence type="ECO:0000259" key="6">
    <source>
        <dbReference type="Pfam" id="PF06886"/>
    </source>
</evidence>
<evidence type="ECO:0000256" key="2">
    <source>
        <dbReference type="ARBA" id="ARBA00005885"/>
    </source>
</evidence>
<gene>
    <name evidence="7" type="ORF">B0H15DRAFT_831828</name>
</gene>
<dbReference type="Proteomes" id="UP001222325">
    <property type="component" value="Unassembled WGS sequence"/>
</dbReference>
<comment type="caution">
    <text evidence="7">The sequence shown here is derived from an EMBL/GenBank/DDBJ whole genome shotgun (WGS) entry which is preliminary data.</text>
</comment>
<keyword evidence="4" id="KW-0206">Cytoskeleton</keyword>
<organism evidence="7 8">
    <name type="scientific">Mycena belliarum</name>
    <dbReference type="NCBI Taxonomy" id="1033014"/>
    <lineage>
        <taxon>Eukaryota</taxon>
        <taxon>Fungi</taxon>
        <taxon>Dikarya</taxon>
        <taxon>Basidiomycota</taxon>
        <taxon>Agaricomycotina</taxon>
        <taxon>Agaricomycetes</taxon>
        <taxon>Agaricomycetidae</taxon>
        <taxon>Agaricales</taxon>
        <taxon>Marasmiineae</taxon>
        <taxon>Mycenaceae</taxon>
        <taxon>Mycena</taxon>
    </lineage>
</organism>
<feature type="compositionally biased region" description="Polar residues" evidence="5">
    <location>
        <begin position="26"/>
        <end position="38"/>
    </location>
</feature>
<reference evidence="7" key="1">
    <citation type="submission" date="2023-03" db="EMBL/GenBank/DDBJ databases">
        <title>Massive genome expansion in bonnet fungi (Mycena s.s.) driven by repeated elements and novel gene families across ecological guilds.</title>
        <authorList>
            <consortium name="Lawrence Berkeley National Laboratory"/>
            <person name="Harder C.B."/>
            <person name="Miyauchi S."/>
            <person name="Viragh M."/>
            <person name="Kuo A."/>
            <person name="Thoen E."/>
            <person name="Andreopoulos B."/>
            <person name="Lu D."/>
            <person name="Skrede I."/>
            <person name="Drula E."/>
            <person name="Henrissat B."/>
            <person name="Morin E."/>
            <person name="Kohler A."/>
            <person name="Barry K."/>
            <person name="LaButti K."/>
            <person name="Morin E."/>
            <person name="Salamov A."/>
            <person name="Lipzen A."/>
            <person name="Mereny Z."/>
            <person name="Hegedus B."/>
            <person name="Baldrian P."/>
            <person name="Stursova M."/>
            <person name="Weitz H."/>
            <person name="Taylor A."/>
            <person name="Grigoriev I.V."/>
            <person name="Nagy L.G."/>
            <person name="Martin F."/>
            <person name="Kauserud H."/>
        </authorList>
    </citation>
    <scope>NUCLEOTIDE SEQUENCE</scope>
    <source>
        <strain evidence="7">CBHHK173m</strain>
    </source>
</reference>
<sequence>MRAPWDSGSMHDGSGADKREGHEMKSTSARAPSASLMQSTRSVASTSTSTSTSTNKPYKIPDFAALHAVQAAHFAALRASTAAARAPTVSVAPHLSTDVRAAERAKFEGALREREAERERERERERGEREEKEREEEKEARRKAVVKAHGVPEWYRDAPKRAGGGAE</sequence>
<dbReference type="Pfam" id="PF06886">
    <property type="entry name" value="TPX2"/>
    <property type="match status" value="1"/>
</dbReference>
<name>A0AAD6UA86_9AGAR</name>
<proteinExistence type="inferred from homology"/>
<keyword evidence="8" id="KW-1185">Reference proteome</keyword>
<accession>A0AAD6UA86</accession>
<evidence type="ECO:0000256" key="4">
    <source>
        <dbReference type="ARBA" id="ARBA00023212"/>
    </source>
</evidence>
<feature type="compositionally biased region" description="Low complexity" evidence="5">
    <location>
        <begin position="39"/>
        <end position="54"/>
    </location>
</feature>
<feature type="domain" description="TPX2 C-terminal" evidence="6">
    <location>
        <begin position="94"/>
        <end position="160"/>
    </location>
</feature>
<feature type="region of interest" description="Disordered" evidence="5">
    <location>
        <begin position="1"/>
        <end position="56"/>
    </location>
</feature>
<keyword evidence="3" id="KW-0963">Cytoplasm</keyword>
<protein>
    <recommendedName>
        <fullName evidence="6">TPX2 C-terminal domain-containing protein</fullName>
    </recommendedName>
</protein>
<feature type="compositionally biased region" description="Basic and acidic residues" evidence="5">
    <location>
        <begin position="14"/>
        <end position="25"/>
    </location>
</feature>
<evidence type="ECO:0000256" key="1">
    <source>
        <dbReference type="ARBA" id="ARBA00004245"/>
    </source>
</evidence>
<comment type="subcellular location">
    <subcellularLocation>
        <location evidence="1">Cytoplasm</location>
        <location evidence="1">Cytoskeleton</location>
    </subcellularLocation>
</comment>
<dbReference type="AlphaFoldDB" id="A0AAD6UA86"/>
<comment type="similarity">
    <text evidence="2">Belongs to the TPX2 family.</text>
</comment>
<dbReference type="InterPro" id="IPR027329">
    <property type="entry name" value="TPX2_C"/>
</dbReference>